<dbReference type="InterPro" id="IPR002731">
    <property type="entry name" value="ATPase_BadF"/>
</dbReference>
<gene>
    <name evidence="2" type="ORF">B0W48_02395</name>
</gene>
<dbReference type="Gene3D" id="3.30.420.40">
    <property type="match status" value="2"/>
</dbReference>
<dbReference type="SUPFAM" id="SSF53067">
    <property type="entry name" value="Actin-like ATPase domain"/>
    <property type="match status" value="2"/>
</dbReference>
<dbReference type="InterPro" id="IPR043129">
    <property type="entry name" value="ATPase_NBD"/>
</dbReference>
<dbReference type="PANTHER" id="PTHR43190">
    <property type="entry name" value="N-ACETYL-D-GLUCOSAMINE KINASE"/>
    <property type="match status" value="1"/>
</dbReference>
<reference evidence="2 3" key="1">
    <citation type="submission" date="2017-02" db="EMBL/GenBank/DDBJ databases">
        <title>Complete genome sequence of the cold-active Pseudoalteromonas aliena strain EH1 isolated from Arctic seawater.</title>
        <authorList>
            <person name="Kim E."/>
            <person name="Heo E."/>
            <person name="Kim H."/>
            <person name="Kim D."/>
        </authorList>
    </citation>
    <scope>NUCLEOTIDE SEQUENCE [LARGE SCALE GENOMIC DNA]</scope>
    <source>
        <strain evidence="2 3">EH1</strain>
    </source>
</reference>
<evidence type="ECO:0000313" key="3">
    <source>
        <dbReference type="Proteomes" id="UP000188243"/>
    </source>
</evidence>
<proteinExistence type="predicted"/>
<dbReference type="RefSeq" id="WP_077535471.1">
    <property type="nucleotide sequence ID" value="NZ_CP019628.1"/>
</dbReference>
<dbReference type="Proteomes" id="UP000188243">
    <property type="component" value="Chromosome"/>
</dbReference>
<name>A0A1Q2GUT6_9GAMM</name>
<evidence type="ECO:0000259" key="1">
    <source>
        <dbReference type="Pfam" id="PF01869"/>
    </source>
</evidence>
<organism evidence="2 3">
    <name type="scientific">Pseudoalteromonas aliena</name>
    <dbReference type="NCBI Taxonomy" id="247523"/>
    <lineage>
        <taxon>Bacteria</taxon>
        <taxon>Pseudomonadati</taxon>
        <taxon>Pseudomonadota</taxon>
        <taxon>Gammaproteobacteria</taxon>
        <taxon>Alteromonadales</taxon>
        <taxon>Pseudoalteromonadaceae</taxon>
        <taxon>Pseudoalteromonas</taxon>
    </lineage>
</organism>
<dbReference type="EMBL" id="CP019628">
    <property type="protein sequence ID" value="AQP98750.1"/>
    <property type="molecule type" value="Genomic_DNA"/>
</dbReference>
<dbReference type="AlphaFoldDB" id="A0A1Q2GUT6"/>
<dbReference type="CDD" id="cd24082">
    <property type="entry name" value="ASKHA_NBD_GspK-like"/>
    <property type="match status" value="1"/>
</dbReference>
<dbReference type="PANTHER" id="PTHR43190:SF3">
    <property type="entry name" value="N-ACETYL-D-GLUCOSAMINE KINASE"/>
    <property type="match status" value="1"/>
</dbReference>
<sequence>MITDNINKNKLFMGIDGGGTKCRAIIVNESNDVLGTGIAGPGNPLHGFAQATASIEQSARLALQDAGLADISLSEITAGIGLAGVNLPSLLTQMNQWHSPFKKMYLTTDLLIACMGAHQGEDGAVIIAGTGSCGFSYVNGHAFMLGGHGFPHGDKGSGAWVGFVACQHALMELDKLVPSSLLTTQVLAHLKVSNAVQLVELIANKPAAYFAQLAACVFKSAQQNDAAAIDIIKDGANYISDIARELLKQNPPRISFIGGLSESITTWLDSDIKSKLAAPLSAPEMGAVLYAKQQINNTRQE</sequence>
<dbReference type="NCBIfam" id="NF046058">
    <property type="entry name" value="NagK_SO3507"/>
    <property type="match status" value="1"/>
</dbReference>
<feature type="domain" description="ATPase BadF/BadG/BcrA/BcrD type" evidence="1">
    <location>
        <begin position="14"/>
        <end position="291"/>
    </location>
</feature>
<dbReference type="InterPro" id="IPR052519">
    <property type="entry name" value="Euk-type_GlcNAc_Kinase"/>
</dbReference>
<dbReference type="STRING" id="247523.B0W48_02395"/>
<protein>
    <submittedName>
        <fullName evidence="2">ATPase</fullName>
    </submittedName>
</protein>
<evidence type="ECO:0000313" key="2">
    <source>
        <dbReference type="EMBL" id="AQP98750.1"/>
    </source>
</evidence>
<dbReference type="KEGG" id="paln:B0W48_02395"/>
<dbReference type="Pfam" id="PF01869">
    <property type="entry name" value="BcrAD_BadFG"/>
    <property type="match status" value="1"/>
</dbReference>
<accession>A0A1Q2GUT6</accession>